<evidence type="ECO:0000256" key="4">
    <source>
        <dbReference type="ARBA" id="ARBA00022723"/>
    </source>
</evidence>
<keyword evidence="4" id="KW-0479">Metal-binding</keyword>
<dbReference type="InterPro" id="IPR000086">
    <property type="entry name" value="NUDIX_hydrolase_dom"/>
</dbReference>
<evidence type="ECO:0000313" key="9">
    <source>
        <dbReference type="EMBL" id="KAJ5264513.1"/>
    </source>
</evidence>
<comment type="caution">
    <text evidence="9">The sequence shown here is derived from an EMBL/GenBank/DDBJ whole genome shotgun (WGS) entry which is preliminary data.</text>
</comment>
<keyword evidence="10" id="KW-1185">Reference proteome</keyword>
<dbReference type="Proteomes" id="UP001220256">
    <property type="component" value="Unassembled WGS sequence"/>
</dbReference>
<evidence type="ECO:0000256" key="6">
    <source>
        <dbReference type="ARBA" id="ARBA00022842"/>
    </source>
</evidence>
<keyword evidence="5" id="KW-0378">Hydrolase</keyword>
<evidence type="ECO:0000256" key="3">
    <source>
        <dbReference type="ARBA" id="ARBA00009595"/>
    </source>
</evidence>
<dbReference type="CDD" id="cd02883">
    <property type="entry name" value="NUDIX_Hydrolase"/>
    <property type="match status" value="1"/>
</dbReference>
<evidence type="ECO:0000313" key="10">
    <source>
        <dbReference type="Proteomes" id="UP001220256"/>
    </source>
</evidence>
<evidence type="ECO:0000256" key="2">
    <source>
        <dbReference type="ARBA" id="ARBA00001947"/>
    </source>
</evidence>
<reference evidence="9 10" key="1">
    <citation type="journal article" date="2023" name="IMA Fungus">
        <title>Comparative genomic study of the Penicillium genus elucidates a diverse pangenome and 15 lateral gene transfer events.</title>
        <authorList>
            <person name="Petersen C."/>
            <person name="Sorensen T."/>
            <person name="Nielsen M.R."/>
            <person name="Sondergaard T.E."/>
            <person name="Sorensen J.L."/>
            <person name="Fitzpatrick D.A."/>
            <person name="Frisvad J.C."/>
            <person name="Nielsen K.L."/>
        </authorList>
    </citation>
    <scope>NUCLEOTIDE SEQUENCE [LARGE SCALE GENOMIC DNA]</scope>
    <source>
        <strain evidence="9 10">IBT 3361</strain>
    </source>
</reference>
<dbReference type="InterPro" id="IPR050241">
    <property type="entry name" value="NAD-cap_RNA_hydrolase_NudC"/>
</dbReference>
<evidence type="ECO:0000256" key="1">
    <source>
        <dbReference type="ARBA" id="ARBA00001946"/>
    </source>
</evidence>
<sequence length="295" mass="32817">MILDSQPGVDSSTPTVSRATALSFSRHPLVILLTQEANTTVAVSLALIAIAVYSSKALIAFSGGAAEFLQSLALTATHTCGYRFQHLPIKGATCQVHESLEIYNVPLSEFLEAFPNAVVPQRVTPGLVIVRHTGPEPEILLLQTNRWFAKGGNWELPGGGVDWIPRETVLRAGQRELWEETGLGLASFDDYVGQYHFQAPWMLWMKDNLKIIFIGSVKGGDEGLKNIRLSRMEHEAFRWATESQIKEMSLHAERLVPLVMDGCEAMPEPGQWEQMAFISEEGKHYAIEAFNRLRN</sequence>
<organism evidence="9 10">
    <name type="scientific">Penicillium chrysogenum</name>
    <name type="common">Penicillium notatum</name>
    <dbReference type="NCBI Taxonomy" id="5076"/>
    <lineage>
        <taxon>Eukaryota</taxon>
        <taxon>Fungi</taxon>
        <taxon>Dikarya</taxon>
        <taxon>Ascomycota</taxon>
        <taxon>Pezizomycotina</taxon>
        <taxon>Eurotiomycetes</taxon>
        <taxon>Eurotiomycetidae</taxon>
        <taxon>Eurotiales</taxon>
        <taxon>Aspergillaceae</taxon>
        <taxon>Penicillium</taxon>
        <taxon>Penicillium chrysogenum species complex</taxon>
    </lineage>
</organism>
<name>A0ABQ8WD00_PENCH</name>
<dbReference type="InterPro" id="IPR015797">
    <property type="entry name" value="NUDIX_hydrolase-like_dom_sf"/>
</dbReference>
<evidence type="ECO:0000256" key="7">
    <source>
        <dbReference type="ARBA" id="ARBA00023679"/>
    </source>
</evidence>
<accession>A0ABQ8WD00</accession>
<dbReference type="Gene3D" id="3.90.79.10">
    <property type="entry name" value="Nucleoside Triphosphate Pyrophosphohydrolase"/>
    <property type="match status" value="1"/>
</dbReference>
<dbReference type="Pfam" id="PF00293">
    <property type="entry name" value="NUDIX"/>
    <property type="match status" value="1"/>
</dbReference>
<proteinExistence type="inferred from homology"/>
<dbReference type="PANTHER" id="PTHR42904:SF6">
    <property type="entry name" value="NAD-CAPPED RNA HYDROLASE NUDT12"/>
    <property type="match status" value="1"/>
</dbReference>
<evidence type="ECO:0000259" key="8">
    <source>
        <dbReference type="PROSITE" id="PS51462"/>
    </source>
</evidence>
<evidence type="ECO:0000256" key="5">
    <source>
        <dbReference type="ARBA" id="ARBA00022801"/>
    </source>
</evidence>
<comment type="catalytic activity">
    <reaction evidence="7">
        <text>a 5'-end NAD(+)-phospho-ribonucleoside in mRNA + H2O = a 5'-end phospho-adenosine-phospho-ribonucleoside in mRNA + beta-nicotinamide D-ribonucleotide + 2 H(+)</text>
        <dbReference type="Rhea" id="RHEA:60876"/>
        <dbReference type="Rhea" id="RHEA-COMP:15698"/>
        <dbReference type="Rhea" id="RHEA-COMP:15719"/>
        <dbReference type="ChEBI" id="CHEBI:14649"/>
        <dbReference type="ChEBI" id="CHEBI:15377"/>
        <dbReference type="ChEBI" id="CHEBI:15378"/>
        <dbReference type="ChEBI" id="CHEBI:144029"/>
        <dbReference type="ChEBI" id="CHEBI:144051"/>
    </reaction>
    <physiologicalReaction direction="left-to-right" evidence="7">
        <dbReference type="Rhea" id="RHEA:60877"/>
    </physiologicalReaction>
</comment>
<feature type="domain" description="Nudix hydrolase" evidence="8">
    <location>
        <begin position="120"/>
        <end position="262"/>
    </location>
</feature>
<comment type="similarity">
    <text evidence="3">Belongs to the Nudix hydrolase family. NudC subfamily.</text>
</comment>
<gene>
    <name evidence="9" type="ORF">N7505_007306</name>
</gene>
<dbReference type="PROSITE" id="PS51462">
    <property type="entry name" value="NUDIX"/>
    <property type="match status" value="1"/>
</dbReference>
<dbReference type="SUPFAM" id="SSF55811">
    <property type="entry name" value="Nudix"/>
    <property type="match status" value="1"/>
</dbReference>
<dbReference type="EMBL" id="JAPVEB010000004">
    <property type="protein sequence ID" value="KAJ5264513.1"/>
    <property type="molecule type" value="Genomic_DNA"/>
</dbReference>
<keyword evidence="6" id="KW-0460">Magnesium</keyword>
<protein>
    <recommendedName>
        <fullName evidence="8">Nudix hydrolase domain-containing protein</fullName>
    </recommendedName>
</protein>
<dbReference type="PANTHER" id="PTHR42904">
    <property type="entry name" value="NUDIX HYDROLASE, NUDC SUBFAMILY"/>
    <property type="match status" value="1"/>
</dbReference>
<comment type="cofactor">
    <cofactor evidence="2">
        <name>Zn(2+)</name>
        <dbReference type="ChEBI" id="CHEBI:29105"/>
    </cofactor>
</comment>
<comment type="cofactor">
    <cofactor evidence="1">
        <name>Mg(2+)</name>
        <dbReference type="ChEBI" id="CHEBI:18420"/>
    </cofactor>
</comment>